<dbReference type="Proteomes" id="UP000538147">
    <property type="component" value="Unassembled WGS sequence"/>
</dbReference>
<dbReference type="RefSeq" id="WP_184197527.1">
    <property type="nucleotide sequence ID" value="NZ_JACIIV010000009.1"/>
</dbReference>
<sequence length="251" mass="27138">MTMRLALVFLLLPVPALAQPAEIDARTIVARAFEAAGGERWAKARSLELKGRAVFYGAGPTPRAVADDYRMWREFEDVRTNAHGEAGKVRIEARSGGKPMFLVGSDGSVSFNEKGIIPKAEADRFWANNFGFGVIRSALGPGFGLERLPDDQVGGHAAYMVRVTDPAGTATLFGIDKTSHFIRLAGFATPSGWHVRTYDDFVVADGWTQARTVTLYYNGVIANQVFWTDWKVNAPVASGLFQPSASAAAPG</sequence>
<accession>A0A841L8H2</accession>
<protein>
    <submittedName>
        <fullName evidence="2">Uncharacterized protein</fullName>
    </submittedName>
</protein>
<name>A0A841L8H2_9SPHN</name>
<evidence type="ECO:0000256" key="1">
    <source>
        <dbReference type="SAM" id="SignalP"/>
    </source>
</evidence>
<keyword evidence="3" id="KW-1185">Reference proteome</keyword>
<evidence type="ECO:0000313" key="2">
    <source>
        <dbReference type="EMBL" id="MBB6227263.1"/>
    </source>
</evidence>
<organism evidence="2 3">
    <name type="scientific">Polymorphobacter multimanifer</name>
    <dbReference type="NCBI Taxonomy" id="1070431"/>
    <lineage>
        <taxon>Bacteria</taxon>
        <taxon>Pseudomonadati</taxon>
        <taxon>Pseudomonadota</taxon>
        <taxon>Alphaproteobacteria</taxon>
        <taxon>Sphingomonadales</taxon>
        <taxon>Sphingosinicellaceae</taxon>
        <taxon>Polymorphobacter</taxon>
    </lineage>
</organism>
<dbReference type="EMBL" id="JACIIV010000009">
    <property type="protein sequence ID" value="MBB6227263.1"/>
    <property type="molecule type" value="Genomic_DNA"/>
</dbReference>
<proteinExistence type="predicted"/>
<gene>
    <name evidence="2" type="ORF">FHS79_001429</name>
</gene>
<feature type="signal peptide" evidence="1">
    <location>
        <begin position="1"/>
        <end position="18"/>
    </location>
</feature>
<feature type="chain" id="PRO_5032975818" evidence="1">
    <location>
        <begin position="19"/>
        <end position="251"/>
    </location>
</feature>
<reference evidence="2 3" key="1">
    <citation type="submission" date="2020-08" db="EMBL/GenBank/DDBJ databases">
        <title>Genomic Encyclopedia of Type Strains, Phase IV (KMG-IV): sequencing the most valuable type-strain genomes for metagenomic binning, comparative biology and taxonomic classification.</title>
        <authorList>
            <person name="Goeker M."/>
        </authorList>
    </citation>
    <scope>NUCLEOTIDE SEQUENCE [LARGE SCALE GENOMIC DNA]</scope>
    <source>
        <strain evidence="2 3">DSM 102189</strain>
    </source>
</reference>
<evidence type="ECO:0000313" key="3">
    <source>
        <dbReference type="Proteomes" id="UP000538147"/>
    </source>
</evidence>
<dbReference type="AlphaFoldDB" id="A0A841L8H2"/>
<keyword evidence="1" id="KW-0732">Signal</keyword>
<comment type="caution">
    <text evidence="2">The sequence shown here is derived from an EMBL/GenBank/DDBJ whole genome shotgun (WGS) entry which is preliminary data.</text>
</comment>